<dbReference type="InterPro" id="IPR036680">
    <property type="entry name" value="SPOR-like_sf"/>
</dbReference>
<protein>
    <submittedName>
        <fullName evidence="2">Sporulation related domain-containing protein</fullName>
    </submittedName>
</protein>
<sequence length="124" mass="14240">MSDQPLFIQQKLDYSLDTLATRNRNARYIAGYKIQLYTGTSRSELDAAKVFVYQTYPELDTYVAYNHPTYRLRIGDFGTRLDVEKYLNKLKDDYPSATIVSDRVLVSGALKIMDSRAAVKEDEP</sequence>
<dbReference type="PROSITE" id="PS51724">
    <property type="entry name" value="SPOR"/>
    <property type="match status" value="1"/>
</dbReference>
<dbReference type="GO" id="GO:0042834">
    <property type="term" value="F:peptidoglycan binding"/>
    <property type="evidence" value="ECO:0007669"/>
    <property type="project" value="InterPro"/>
</dbReference>
<dbReference type="EMBL" id="FNGS01000008">
    <property type="protein sequence ID" value="SDM69623.1"/>
    <property type="molecule type" value="Genomic_DNA"/>
</dbReference>
<keyword evidence="3" id="KW-1185">Reference proteome</keyword>
<dbReference type="InterPro" id="IPR007730">
    <property type="entry name" value="SPOR-like_dom"/>
</dbReference>
<dbReference type="STRING" id="563176.SAMN04488090_4048"/>
<evidence type="ECO:0000313" key="2">
    <source>
        <dbReference type="EMBL" id="SDM69623.1"/>
    </source>
</evidence>
<proteinExistence type="predicted"/>
<evidence type="ECO:0000259" key="1">
    <source>
        <dbReference type="PROSITE" id="PS51724"/>
    </source>
</evidence>
<evidence type="ECO:0000313" key="3">
    <source>
        <dbReference type="Proteomes" id="UP000198901"/>
    </source>
</evidence>
<dbReference type="Proteomes" id="UP000198901">
    <property type="component" value="Unassembled WGS sequence"/>
</dbReference>
<feature type="domain" description="SPOR" evidence="1">
    <location>
        <begin position="26"/>
        <end position="107"/>
    </location>
</feature>
<organism evidence="2 3">
    <name type="scientific">Siphonobacter aquaeclarae</name>
    <dbReference type="NCBI Taxonomy" id="563176"/>
    <lineage>
        <taxon>Bacteria</taxon>
        <taxon>Pseudomonadati</taxon>
        <taxon>Bacteroidota</taxon>
        <taxon>Cytophagia</taxon>
        <taxon>Cytophagales</taxon>
        <taxon>Cytophagaceae</taxon>
        <taxon>Siphonobacter</taxon>
    </lineage>
</organism>
<dbReference type="AlphaFoldDB" id="A0A1G9VC21"/>
<name>A0A1G9VC21_9BACT</name>
<accession>A0A1G9VC21</accession>
<dbReference type="Gene3D" id="3.30.70.1070">
    <property type="entry name" value="Sporulation related repeat"/>
    <property type="match status" value="1"/>
</dbReference>
<gene>
    <name evidence="2" type="ORF">SAMN04488090_4048</name>
</gene>
<reference evidence="2 3" key="1">
    <citation type="submission" date="2016-10" db="EMBL/GenBank/DDBJ databases">
        <authorList>
            <person name="de Groot N.N."/>
        </authorList>
    </citation>
    <scope>NUCLEOTIDE SEQUENCE [LARGE SCALE GENOMIC DNA]</scope>
    <source>
        <strain evidence="2 3">DSM 21668</strain>
    </source>
</reference>
<dbReference type="Pfam" id="PF05036">
    <property type="entry name" value="SPOR"/>
    <property type="match status" value="1"/>
</dbReference>